<dbReference type="CDD" id="cd01335">
    <property type="entry name" value="Radical_SAM"/>
    <property type="match status" value="1"/>
</dbReference>
<keyword evidence="6" id="KW-0411">Iron-sulfur</keyword>
<proteinExistence type="predicted"/>
<dbReference type="SUPFAM" id="SSF102114">
    <property type="entry name" value="Radical SAM enzymes"/>
    <property type="match status" value="1"/>
</dbReference>
<dbReference type="InterPro" id="IPR058240">
    <property type="entry name" value="rSAM_sf"/>
</dbReference>
<evidence type="ECO:0000313" key="8">
    <source>
        <dbReference type="EMBL" id="HGG01043.1"/>
    </source>
</evidence>
<reference evidence="8" key="1">
    <citation type="journal article" date="2020" name="mSystems">
        <title>Genome- and Community-Level Interaction Insights into Carbon Utilization and Element Cycling Functions of Hydrothermarchaeota in Hydrothermal Sediment.</title>
        <authorList>
            <person name="Zhou Z."/>
            <person name="Liu Y."/>
            <person name="Xu W."/>
            <person name="Pan J."/>
            <person name="Luo Z.H."/>
            <person name="Li M."/>
        </authorList>
    </citation>
    <scope>NUCLEOTIDE SEQUENCE [LARGE SCALE GENOMIC DNA]</scope>
    <source>
        <strain evidence="8">SpSt-374</strain>
    </source>
</reference>
<organism evidence="8">
    <name type="scientific">Planktothricoides sp. SpSt-374</name>
    <dbReference type="NCBI Taxonomy" id="2282167"/>
    <lineage>
        <taxon>Bacteria</taxon>
        <taxon>Bacillati</taxon>
        <taxon>Cyanobacteriota</taxon>
        <taxon>Cyanophyceae</taxon>
        <taxon>Oscillatoriophycideae</taxon>
        <taxon>Oscillatoriales</taxon>
        <taxon>Oscillatoriaceae</taxon>
        <taxon>Planktothricoides</taxon>
    </lineage>
</organism>
<dbReference type="GO" id="GO:0046872">
    <property type="term" value="F:metal ion binding"/>
    <property type="evidence" value="ECO:0007669"/>
    <property type="project" value="UniProtKB-KW"/>
</dbReference>
<dbReference type="GO" id="GO:0003824">
    <property type="term" value="F:catalytic activity"/>
    <property type="evidence" value="ECO:0007669"/>
    <property type="project" value="InterPro"/>
</dbReference>
<evidence type="ECO:0000256" key="5">
    <source>
        <dbReference type="ARBA" id="ARBA00023004"/>
    </source>
</evidence>
<name>A0A7C3ZJX3_9CYAN</name>
<dbReference type="InterPro" id="IPR007197">
    <property type="entry name" value="rSAM"/>
</dbReference>
<protein>
    <submittedName>
        <fullName evidence="8">Radical SAM protein</fullName>
    </submittedName>
</protein>
<evidence type="ECO:0000256" key="3">
    <source>
        <dbReference type="ARBA" id="ARBA00022691"/>
    </source>
</evidence>
<comment type="cofactor">
    <cofactor evidence="1">
        <name>[4Fe-4S] cluster</name>
        <dbReference type="ChEBI" id="CHEBI:49883"/>
    </cofactor>
</comment>
<evidence type="ECO:0000256" key="6">
    <source>
        <dbReference type="ARBA" id="ARBA00023014"/>
    </source>
</evidence>
<dbReference type="PANTHER" id="PTHR43787:SF11">
    <property type="entry name" value="UPF0026 PROTEIN SLR1464"/>
    <property type="match status" value="1"/>
</dbReference>
<evidence type="ECO:0000256" key="4">
    <source>
        <dbReference type="ARBA" id="ARBA00022723"/>
    </source>
</evidence>
<keyword evidence="3" id="KW-0949">S-adenosyl-L-methionine</keyword>
<keyword evidence="5" id="KW-0408">Iron</keyword>
<dbReference type="Gene3D" id="3.20.20.70">
    <property type="entry name" value="Aldolase class I"/>
    <property type="match status" value="1"/>
</dbReference>
<dbReference type="PROSITE" id="PS51918">
    <property type="entry name" value="RADICAL_SAM"/>
    <property type="match status" value="1"/>
</dbReference>
<dbReference type="SFLD" id="SFLDS00029">
    <property type="entry name" value="Radical_SAM"/>
    <property type="match status" value="1"/>
</dbReference>
<dbReference type="InterPro" id="IPR040084">
    <property type="entry name" value="GTPase_Obg"/>
</dbReference>
<dbReference type="SFLD" id="SFLDG01083">
    <property type="entry name" value="Uncharacterised_Radical_SAM_Su"/>
    <property type="match status" value="1"/>
</dbReference>
<dbReference type="GO" id="GO:0051539">
    <property type="term" value="F:4 iron, 4 sulfur cluster binding"/>
    <property type="evidence" value="ECO:0007669"/>
    <property type="project" value="UniProtKB-KW"/>
</dbReference>
<dbReference type="AlphaFoldDB" id="A0A7C3ZJX3"/>
<dbReference type="EMBL" id="DSPX01000102">
    <property type="protein sequence ID" value="HGG01043.1"/>
    <property type="molecule type" value="Genomic_DNA"/>
</dbReference>
<dbReference type="Pfam" id="PF04055">
    <property type="entry name" value="Radical_SAM"/>
    <property type="match status" value="1"/>
</dbReference>
<evidence type="ECO:0000259" key="7">
    <source>
        <dbReference type="PROSITE" id="PS51918"/>
    </source>
</evidence>
<accession>A0A7C3ZJX3</accession>
<evidence type="ECO:0000256" key="2">
    <source>
        <dbReference type="ARBA" id="ARBA00022485"/>
    </source>
</evidence>
<keyword evidence="4" id="KW-0479">Metal-binding</keyword>
<feature type="domain" description="Radical SAM core" evidence="7">
    <location>
        <begin position="20"/>
        <end position="250"/>
    </location>
</feature>
<dbReference type="InterPro" id="IPR013785">
    <property type="entry name" value="Aldolase_TIM"/>
</dbReference>
<sequence>MSATTETKFASVYGPVVSWRYGISLGIDPIGPVSTCSFNCAYCQLGEIEVKTKQRQLFIPTEQILADLQPFAPWDVDVITLSGSGEPTLALNLGEILSLVKSLTQRPTLVLTNATLLGNAAVRQELSNADMVSVKLDAVTPEQLRRVDKPVAGIDLPDILAGIAQFRTGYQGQLGIQTMILAEWDAQGLGEYIQVMQSLSPDEIQINVPKRPKPLKRELEGRGNHAEPSAISYPVRVLKCVSSAYLAEFAQEVTRSTGIPVRYR</sequence>
<gene>
    <name evidence="8" type="ORF">ENR15_10440</name>
</gene>
<comment type="caution">
    <text evidence="8">The sequence shown here is derived from an EMBL/GenBank/DDBJ whole genome shotgun (WGS) entry which is preliminary data.</text>
</comment>
<keyword evidence="2" id="KW-0004">4Fe-4S</keyword>
<evidence type="ECO:0000256" key="1">
    <source>
        <dbReference type="ARBA" id="ARBA00001966"/>
    </source>
</evidence>
<dbReference type="PANTHER" id="PTHR43787">
    <property type="entry name" value="FEMO COFACTOR BIOSYNTHESIS PROTEIN NIFB-RELATED"/>
    <property type="match status" value="1"/>
</dbReference>